<evidence type="ECO:0000256" key="2">
    <source>
        <dbReference type="ARBA" id="ARBA00022801"/>
    </source>
</evidence>
<organism evidence="4 5">
    <name type="scientific">Ficus carica</name>
    <name type="common">Common fig</name>
    <dbReference type="NCBI Taxonomy" id="3494"/>
    <lineage>
        <taxon>Eukaryota</taxon>
        <taxon>Viridiplantae</taxon>
        <taxon>Streptophyta</taxon>
        <taxon>Embryophyta</taxon>
        <taxon>Tracheophyta</taxon>
        <taxon>Spermatophyta</taxon>
        <taxon>Magnoliopsida</taxon>
        <taxon>eudicotyledons</taxon>
        <taxon>Gunneridae</taxon>
        <taxon>Pentapetalae</taxon>
        <taxon>rosids</taxon>
        <taxon>fabids</taxon>
        <taxon>Rosales</taxon>
        <taxon>Moraceae</taxon>
        <taxon>Ficeae</taxon>
        <taxon>Ficus</taxon>
    </lineage>
</organism>
<evidence type="ECO:0000313" key="4">
    <source>
        <dbReference type="EMBL" id="GMN62028.1"/>
    </source>
</evidence>
<reference evidence="4" key="1">
    <citation type="submission" date="2023-07" db="EMBL/GenBank/DDBJ databases">
        <title>draft genome sequence of fig (Ficus carica).</title>
        <authorList>
            <person name="Takahashi T."/>
            <person name="Nishimura K."/>
        </authorList>
    </citation>
    <scope>NUCLEOTIDE SEQUENCE</scope>
</reference>
<evidence type="ECO:0000256" key="1">
    <source>
        <dbReference type="ARBA" id="ARBA00022722"/>
    </source>
</evidence>
<sequence>MKVRFGISTKFVDLAGRPRLNLVVDATPSLCEVLKSCDDIAKRFVSDSGSSSDWRPVVTQKPGFLNSPTVRLHIPTAVCQDIAIYTTEIYQKENSGSVQRLVFSKFDASELNSLFKPGTFVDAFFSLDPYDYQQNAGIKLVAKKLVIHSE</sequence>
<keyword evidence="1" id="KW-0540">Nuclease</keyword>
<proteinExistence type="predicted"/>
<dbReference type="GO" id="GO:0008408">
    <property type="term" value="F:3'-5' exonuclease activity"/>
    <property type="evidence" value="ECO:0007669"/>
    <property type="project" value="TreeGrafter"/>
</dbReference>
<keyword evidence="2" id="KW-0378">Hydrolase</keyword>
<evidence type="ECO:0000256" key="3">
    <source>
        <dbReference type="ARBA" id="ARBA00022839"/>
    </source>
</evidence>
<protein>
    <submittedName>
        <fullName evidence="4">Uncharacterized protein</fullName>
    </submittedName>
</protein>
<evidence type="ECO:0000313" key="5">
    <source>
        <dbReference type="Proteomes" id="UP001187192"/>
    </source>
</evidence>
<comment type="caution">
    <text evidence="4">The sequence shown here is derived from an EMBL/GenBank/DDBJ whole genome shotgun (WGS) entry which is preliminary data.</text>
</comment>
<dbReference type="Proteomes" id="UP001187192">
    <property type="component" value="Unassembled WGS sequence"/>
</dbReference>
<gene>
    <name evidence="4" type="ORF">TIFTF001_031096</name>
</gene>
<keyword evidence="5" id="KW-1185">Reference proteome</keyword>
<name>A0AA88J0J9_FICCA</name>
<keyword evidence="3" id="KW-0269">Exonuclease</keyword>
<dbReference type="PANTHER" id="PTHR30231">
    <property type="entry name" value="DNA POLYMERASE III SUBUNIT EPSILON"/>
    <property type="match status" value="1"/>
</dbReference>
<dbReference type="EMBL" id="BTGU01000121">
    <property type="protein sequence ID" value="GMN62028.1"/>
    <property type="molecule type" value="Genomic_DNA"/>
</dbReference>
<accession>A0AA88J0J9</accession>
<dbReference type="AlphaFoldDB" id="A0AA88J0J9"/>
<dbReference type="PANTHER" id="PTHR30231:SF4">
    <property type="entry name" value="PROTEIN NEN2"/>
    <property type="match status" value="1"/>
</dbReference>